<dbReference type="GO" id="GO:0016810">
    <property type="term" value="F:hydrolase activity, acting on carbon-nitrogen (but not peptide) bonds"/>
    <property type="evidence" value="ECO:0007669"/>
    <property type="project" value="InterPro"/>
</dbReference>
<name>A0A9E6UG07_9HYPH</name>
<reference evidence="3" key="1">
    <citation type="submission" date="2021-08" db="EMBL/GenBank/DDBJ databases">
        <authorList>
            <person name="Zhang H."/>
            <person name="Xu M."/>
            <person name="Yu Z."/>
            <person name="Yang L."/>
            <person name="Cai Y."/>
        </authorList>
    </citation>
    <scope>NUCLEOTIDE SEQUENCE</scope>
    <source>
        <strain evidence="3">CHL1</strain>
    </source>
</reference>
<dbReference type="PROSITE" id="PS51318">
    <property type="entry name" value="TAT"/>
    <property type="match status" value="1"/>
</dbReference>
<dbReference type="AlphaFoldDB" id="A0A9E6UG07"/>
<dbReference type="Gene3D" id="3.20.20.140">
    <property type="entry name" value="Metal-dependent hydrolases"/>
    <property type="match status" value="1"/>
</dbReference>
<dbReference type="SUPFAM" id="SSF51556">
    <property type="entry name" value="Metallo-dependent hydrolases"/>
    <property type="match status" value="1"/>
</dbReference>
<dbReference type="InterPro" id="IPR050287">
    <property type="entry name" value="MTA/SAH_deaminase"/>
</dbReference>
<feature type="domain" description="Amidohydrolase-related" evidence="2">
    <location>
        <begin position="83"/>
        <end position="425"/>
    </location>
</feature>
<dbReference type="InterPro" id="IPR006311">
    <property type="entry name" value="TAT_signal"/>
</dbReference>
<proteinExistence type="inferred from homology"/>
<gene>
    <name evidence="3" type="ORF">K6K41_13980</name>
</gene>
<accession>A0A9E6UG07</accession>
<keyword evidence="4" id="KW-1185">Reference proteome</keyword>
<evidence type="ECO:0000313" key="4">
    <source>
        <dbReference type="Proteomes" id="UP000825701"/>
    </source>
</evidence>
<dbReference type="RefSeq" id="WP_261401164.1">
    <property type="nucleotide sequence ID" value="NZ_CP081869.1"/>
</dbReference>
<dbReference type="InterPro" id="IPR006680">
    <property type="entry name" value="Amidohydro-rel"/>
</dbReference>
<dbReference type="Proteomes" id="UP000825701">
    <property type="component" value="Chromosome"/>
</dbReference>
<dbReference type="PANTHER" id="PTHR43794:SF5">
    <property type="entry name" value="CHLOROHYDROLASE FAMILY PROTEIN"/>
    <property type="match status" value="1"/>
</dbReference>
<dbReference type="Pfam" id="PF01979">
    <property type="entry name" value="Amidohydro_1"/>
    <property type="match status" value="1"/>
</dbReference>
<dbReference type="PANTHER" id="PTHR43794">
    <property type="entry name" value="AMINOHYDROLASE SSNA-RELATED"/>
    <property type="match status" value="1"/>
</dbReference>
<evidence type="ECO:0000313" key="3">
    <source>
        <dbReference type="EMBL" id="QZN98262.1"/>
    </source>
</evidence>
<dbReference type="InterPro" id="IPR011059">
    <property type="entry name" value="Metal-dep_hydrolase_composite"/>
</dbReference>
<evidence type="ECO:0000256" key="1">
    <source>
        <dbReference type="ARBA" id="ARBA00006745"/>
    </source>
</evidence>
<dbReference type="InterPro" id="IPR032466">
    <property type="entry name" value="Metal_Hydrolase"/>
</dbReference>
<protein>
    <submittedName>
        <fullName evidence="3">Amidohydrolase family protein</fullName>
    </submittedName>
</protein>
<dbReference type="KEGG" id="cmet:K6K41_13980"/>
<organism evidence="3 4">
    <name type="scientific">Chenggangzhangella methanolivorans</name>
    <dbReference type="NCBI Taxonomy" id="1437009"/>
    <lineage>
        <taxon>Bacteria</taxon>
        <taxon>Pseudomonadati</taxon>
        <taxon>Pseudomonadota</taxon>
        <taxon>Alphaproteobacteria</taxon>
        <taxon>Hyphomicrobiales</taxon>
        <taxon>Methylopilaceae</taxon>
        <taxon>Chenggangzhangella</taxon>
    </lineage>
</organism>
<sequence length="459" mass="47604">MAHTRRGFLATAAAGGALALGARRTNAQAGGEVVLAGAHVVTMDPGLGDLATGDVHIRDGAIAAVAASIAAPGVPRRDMRGRVVMPGFVDTHWHMWNTIARGLPSSRLGPFAKTMGALAKVWTPQASALSVRLALAEAVNSGITTAQNWAHNTATPDFAEAELAAQRASGVRGRFAYGYPQALSPDTTIDVAALKRFAERHGGAGGLVLLGMCARGPDRSADDVWRGEWRAARELKLPITAHVASNRASAAEGAIAVMHRDGLLGPDVQIVHATHARPEDFALMKEAGSPLSISPWTELEVGYGLPAIPAMAASGVEMGLSVDNMVLAGRADMFDVMRLTADLAAGMAEKQSALPDRRVLEWATIGGARGLGLGDAVGSLKPGKRADVIAVRADGLTTSPAGTVDFLLTHAAQPADVDFVMIDGVVHKEGGRLTRVDVEALVAEAAATIARLTEQAGVR</sequence>
<comment type="similarity">
    <text evidence="1">Belongs to the metallo-dependent hydrolases superfamily. ATZ/TRZ family.</text>
</comment>
<dbReference type="Gene3D" id="2.30.40.10">
    <property type="entry name" value="Urease, subunit C, domain 1"/>
    <property type="match status" value="1"/>
</dbReference>
<dbReference type="SUPFAM" id="SSF51338">
    <property type="entry name" value="Composite domain of metallo-dependent hydrolases"/>
    <property type="match status" value="1"/>
</dbReference>
<evidence type="ECO:0000259" key="2">
    <source>
        <dbReference type="Pfam" id="PF01979"/>
    </source>
</evidence>
<dbReference type="EMBL" id="CP081869">
    <property type="protein sequence ID" value="QZN98262.1"/>
    <property type="molecule type" value="Genomic_DNA"/>
</dbReference>